<organism evidence="5 6">
    <name type="scientific">Paenibacillus solanacearum</name>
    <dbReference type="NCBI Taxonomy" id="2048548"/>
    <lineage>
        <taxon>Bacteria</taxon>
        <taxon>Bacillati</taxon>
        <taxon>Bacillota</taxon>
        <taxon>Bacilli</taxon>
        <taxon>Bacillales</taxon>
        <taxon>Paenibacillaceae</taxon>
        <taxon>Paenibacillus</taxon>
    </lineage>
</organism>
<keyword evidence="6" id="KW-1185">Reference proteome</keyword>
<dbReference type="Proteomes" id="UP000693672">
    <property type="component" value="Unassembled WGS sequence"/>
</dbReference>
<keyword evidence="2" id="KW-0378">Hydrolase</keyword>
<dbReference type="GO" id="GO:0004065">
    <property type="term" value="F:arylsulfatase activity"/>
    <property type="evidence" value="ECO:0007669"/>
    <property type="project" value="TreeGrafter"/>
</dbReference>
<dbReference type="PANTHER" id="PTHR42693:SF53">
    <property type="entry name" value="ENDO-4-O-SULFATASE"/>
    <property type="match status" value="1"/>
</dbReference>
<evidence type="ECO:0000259" key="4">
    <source>
        <dbReference type="Pfam" id="PF00884"/>
    </source>
</evidence>
<comment type="caution">
    <text evidence="5">The sequence shown here is derived from an EMBL/GenBank/DDBJ whole genome shotgun (WGS) entry which is preliminary data.</text>
</comment>
<accession>A0A916K5W8</accession>
<evidence type="ECO:0000313" key="6">
    <source>
        <dbReference type="Proteomes" id="UP000693672"/>
    </source>
</evidence>
<reference evidence="5" key="1">
    <citation type="submission" date="2021-06" db="EMBL/GenBank/DDBJ databases">
        <authorList>
            <person name="Criscuolo A."/>
        </authorList>
    </citation>
    <scope>NUCLEOTIDE SEQUENCE</scope>
    <source>
        <strain evidence="5">CIP111600</strain>
    </source>
</reference>
<evidence type="ECO:0000256" key="2">
    <source>
        <dbReference type="ARBA" id="ARBA00022801"/>
    </source>
</evidence>
<dbReference type="InterPro" id="IPR050738">
    <property type="entry name" value="Sulfatase"/>
</dbReference>
<dbReference type="EMBL" id="CAJVAS010000016">
    <property type="protein sequence ID" value="CAG7635917.1"/>
    <property type="molecule type" value="Genomic_DNA"/>
</dbReference>
<dbReference type="PANTHER" id="PTHR42693">
    <property type="entry name" value="ARYLSULFATASE FAMILY MEMBER"/>
    <property type="match status" value="1"/>
</dbReference>
<proteinExistence type="inferred from homology"/>
<name>A0A916K5W8_9BACL</name>
<dbReference type="InterPro" id="IPR000917">
    <property type="entry name" value="Sulfatase_N"/>
</dbReference>
<comment type="similarity">
    <text evidence="1">Belongs to the sulfatase family.</text>
</comment>
<protein>
    <recommendedName>
        <fullName evidence="4">Sulfatase N-terminal domain-containing protein</fullName>
    </recommendedName>
</protein>
<feature type="domain" description="Sulfatase N-terminal" evidence="4">
    <location>
        <begin position="39"/>
        <end position="237"/>
    </location>
</feature>
<evidence type="ECO:0000256" key="3">
    <source>
        <dbReference type="SAM" id="MobiDB-lite"/>
    </source>
</evidence>
<gene>
    <name evidence="5" type="ORF">PAESOLCIP111_03719</name>
</gene>
<evidence type="ECO:0000313" key="5">
    <source>
        <dbReference type="EMBL" id="CAG7635917.1"/>
    </source>
</evidence>
<evidence type="ECO:0000256" key="1">
    <source>
        <dbReference type="ARBA" id="ARBA00008779"/>
    </source>
</evidence>
<dbReference type="Pfam" id="PF00884">
    <property type="entry name" value="Sulfatase"/>
    <property type="match status" value="1"/>
</dbReference>
<dbReference type="AlphaFoldDB" id="A0A916K5W8"/>
<sequence length="426" mass="48217">MYADADRLDAYGFAGWIGPEPHGRNPRNSASSAAIGVSGRDETYVEETTELIEALDRQRLAEREAQPWLIVASFVNPHDIVLYGALTAHLPAFRFAVDPMPEVPPSPTFDEPLHTKPRCQASYRDLYPYAFQPILDEPFYRKLYYQLQKNADQQIARVLEALTRSSFYDNTIVVFTSDHGELLGAHGGLRQKWYCAYEEMLHVPFIIHNRRLFPQPQQCHALTSHVDLMPTLLGLANADAEAIRERLRSKFSEARSLVGRDLSAVIREPDRVSLPDEPIYFMSDDDVTRGLHQCNALGMPYPSVAQPNHVETIIMTVTHNSKKQRWKLSRYFDPTQFWSCPGVSDTASSPVGPAYGPVRCWNVSVKTKPAEDEFELYNLSDDPLETVNLAHPSCATPTTIAIQRHMMALLAAQRKHKRLQPATYHT</sequence>
<feature type="region of interest" description="Disordered" evidence="3">
    <location>
        <begin position="21"/>
        <end position="41"/>
    </location>
</feature>